<gene>
    <name evidence="12" type="ORF">RAE19_16585</name>
</gene>
<name>A0ABU3KSS0_9BURK</name>
<evidence type="ECO:0000256" key="1">
    <source>
        <dbReference type="ARBA" id="ARBA00004651"/>
    </source>
</evidence>
<keyword evidence="3" id="KW-0145">Chemotaxis</keyword>
<evidence type="ECO:0000256" key="4">
    <source>
        <dbReference type="ARBA" id="ARBA00022692"/>
    </source>
</evidence>
<dbReference type="Pfam" id="PF17200">
    <property type="entry name" value="sCache_2"/>
    <property type="match status" value="1"/>
</dbReference>
<feature type="domain" description="HAMP" evidence="11">
    <location>
        <begin position="340"/>
        <end position="392"/>
    </location>
</feature>
<dbReference type="Pfam" id="PF00015">
    <property type="entry name" value="MCPsignal"/>
    <property type="match status" value="1"/>
</dbReference>
<evidence type="ECO:0000256" key="6">
    <source>
        <dbReference type="ARBA" id="ARBA00023136"/>
    </source>
</evidence>
<feature type="transmembrane region" description="Helical" evidence="9">
    <location>
        <begin position="317"/>
        <end position="343"/>
    </location>
</feature>
<reference evidence="12 13" key="1">
    <citation type="submission" date="2023-08" db="EMBL/GenBank/DDBJ databases">
        <title>Rhodoferax potami sp. nov. and Rhodoferax mekongensis sp. nov., isolated from the Mekong River in Thailand.</title>
        <authorList>
            <person name="Kitikhun S."/>
            <person name="Charoenyingcharoen P."/>
            <person name="Siriarchawattana P."/>
            <person name="Likhitrattanapisal S."/>
            <person name="Nilsakha T."/>
            <person name="Chanpet A."/>
            <person name="Rattanawaree P."/>
            <person name="Ingsriswang S."/>
        </authorList>
    </citation>
    <scope>NUCLEOTIDE SEQUENCE [LARGE SCALE GENOMIC DNA]</scope>
    <source>
        <strain evidence="12 13">TBRC 17660</strain>
    </source>
</reference>
<dbReference type="InterPro" id="IPR033480">
    <property type="entry name" value="sCache_2"/>
</dbReference>
<evidence type="ECO:0000256" key="5">
    <source>
        <dbReference type="ARBA" id="ARBA00022989"/>
    </source>
</evidence>
<dbReference type="PROSITE" id="PS50111">
    <property type="entry name" value="CHEMOTAXIS_TRANSDUC_2"/>
    <property type="match status" value="1"/>
</dbReference>
<evidence type="ECO:0000259" key="10">
    <source>
        <dbReference type="PROSITE" id="PS50111"/>
    </source>
</evidence>
<feature type="domain" description="Methyl-accepting transducer" evidence="10">
    <location>
        <begin position="397"/>
        <end position="626"/>
    </location>
</feature>
<keyword evidence="8" id="KW-0807">Transducer</keyword>
<dbReference type="InterPro" id="IPR004090">
    <property type="entry name" value="Chemotax_Me-accpt_rcpt"/>
</dbReference>
<dbReference type="InterPro" id="IPR003660">
    <property type="entry name" value="HAMP_dom"/>
</dbReference>
<proteinExistence type="inferred from homology"/>
<evidence type="ECO:0000313" key="13">
    <source>
        <dbReference type="Proteomes" id="UP001321700"/>
    </source>
</evidence>
<evidence type="ECO:0000256" key="9">
    <source>
        <dbReference type="SAM" id="Phobius"/>
    </source>
</evidence>
<dbReference type="EMBL" id="JAVBIK010000001">
    <property type="protein sequence ID" value="MDT7520304.1"/>
    <property type="molecule type" value="Genomic_DNA"/>
</dbReference>
<comment type="subcellular location">
    <subcellularLocation>
        <location evidence="1">Cell membrane</location>
        <topology evidence="1">Multi-pass membrane protein</topology>
    </subcellularLocation>
</comment>
<keyword evidence="5 9" id="KW-1133">Transmembrane helix</keyword>
<dbReference type="Proteomes" id="UP001321700">
    <property type="component" value="Unassembled WGS sequence"/>
</dbReference>
<comment type="caution">
    <text evidence="12">The sequence shown here is derived from an EMBL/GenBank/DDBJ whole genome shotgun (WGS) entry which is preliminary data.</text>
</comment>
<comment type="similarity">
    <text evidence="7">Belongs to the methyl-accepting chemotaxis (MCP) protein family.</text>
</comment>
<dbReference type="SUPFAM" id="SSF58104">
    <property type="entry name" value="Methyl-accepting chemotaxis protein (MCP) signaling domain"/>
    <property type="match status" value="1"/>
</dbReference>
<dbReference type="PANTHER" id="PTHR43531">
    <property type="entry name" value="PROTEIN ICFG"/>
    <property type="match status" value="1"/>
</dbReference>
<dbReference type="PANTHER" id="PTHR43531:SF11">
    <property type="entry name" value="METHYL-ACCEPTING CHEMOTAXIS PROTEIN 3"/>
    <property type="match status" value="1"/>
</dbReference>
<evidence type="ECO:0000313" key="12">
    <source>
        <dbReference type="EMBL" id="MDT7520304.1"/>
    </source>
</evidence>
<keyword evidence="6 9" id="KW-0472">Membrane</keyword>
<dbReference type="RefSeq" id="WP_313875911.1">
    <property type="nucleotide sequence ID" value="NZ_JAVBIK010000001.1"/>
</dbReference>
<dbReference type="CDD" id="cd11386">
    <property type="entry name" value="MCP_signal"/>
    <property type="match status" value="1"/>
</dbReference>
<dbReference type="SMART" id="SM00304">
    <property type="entry name" value="HAMP"/>
    <property type="match status" value="1"/>
</dbReference>
<keyword evidence="2" id="KW-1003">Cell membrane</keyword>
<dbReference type="CDD" id="cd06225">
    <property type="entry name" value="HAMP"/>
    <property type="match status" value="1"/>
</dbReference>
<keyword evidence="4 9" id="KW-0812">Transmembrane</keyword>
<keyword evidence="13" id="KW-1185">Reference proteome</keyword>
<protein>
    <submittedName>
        <fullName evidence="12">Methyl-accepting chemotaxis protein</fullName>
    </submittedName>
</protein>
<evidence type="ECO:0000256" key="7">
    <source>
        <dbReference type="ARBA" id="ARBA00029447"/>
    </source>
</evidence>
<evidence type="ECO:0000256" key="2">
    <source>
        <dbReference type="ARBA" id="ARBA00022475"/>
    </source>
</evidence>
<dbReference type="SMART" id="SM00283">
    <property type="entry name" value="MA"/>
    <property type="match status" value="1"/>
</dbReference>
<evidence type="ECO:0000256" key="3">
    <source>
        <dbReference type="ARBA" id="ARBA00022500"/>
    </source>
</evidence>
<sequence>MSFVKILYPGMWGMRKMRFGAKLAIVFLVALLPMILMVSQLLRQTLSDTAIIRAEVDGVVVVEQATDLIRLIQSHRGQTNMLLLGNAAAQTPRDKTRTQLAEARTELEKVMGEKLALDVPNEWADLRSRLDALFASLDGKDAPQAFAVHTALVEDLTRFVYGVADKSGLLYDPVPVTYLLMDMSVSRLIPLREQIGRLRGAGAGFLSQPTVSDSAVARVNVLADALSAWMRDVQYSQKILAGVGFKNASGDAAESAVNAFVALTKERFKPGAASGDSEAYFAAGTQAIDAIGAYHKAVNTEMVRQLREREADLNTSLYLLIAGSALALTILIYLMLSFNLSFLSDLRQVLLFMQETASGNLRHRVRIRGNDELSDMSHSMDVMVNNISVMVASVRSNSALVANSGEVLVMGNRNLSDRTEQQAANLEETSASVQELASTVRDNANSAQESDRVAQGVRQTAEQGAVGMSQAIASIEAIEASTRRMDEIVGVIDGLAFQTNILALNAAVEAARAGESGRGFAVVATEVRSLAQRSAASAKEIRQLISTSSQQVAAGVQQIRAAGSNISAIAEGVRGVASHMSLISASSSEQSASLTEITTAIRQLDEITQQNASMVEQAVSQATALQDRASVLADAVAVFKLQQGSADEARQLVDRALEVRRTHSGRDSFVREVTAQHTGLFDRDMYVFVLDRSGQYLAFAGNQAKVGTRVQDVAGIDGNALIAAIVNQADHAPGWVEYEIANPLTGLVQTKMSYVVKVDDMYVGCGVYKSLMASV</sequence>
<organism evidence="12 13">
    <name type="scientific">Rhodoferax potami</name>
    <dbReference type="NCBI Taxonomy" id="3068338"/>
    <lineage>
        <taxon>Bacteria</taxon>
        <taxon>Pseudomonadati</taxon>
        <taxon>Pseudomonadota</taxon>
        <taxon>Betaproteobacteria</taxon>
        <taxon>Burkholderiales</taxon>
        <taxon>Comamonadaceae</taxon>
        <taxon>Rhodoferax</taxon>
    </lineage>
</organism>
<evidence type="ECO:0000259" key="11">
    <source>
        <dbReference type="PROSITE" id="PS50885"/>
    </source>
</evidence>
<evidence type="ECO:0000256" key="8">
    <source>
        <dbReference type="PROSITE-ProRule" id="PRU00284"/>
    </source>
</evidence>
<dbReference type="InterPro" id="IPR051310">
    <property type="entry name" value="MCP_chemotaxis"/>
</dbReference>
<dbReference type="PROSITE" id="PS50885">
    <property type="entry name" value="HAMP"/>
    <property type="match status" value="1"/>
</dbReference>
<accession>A0ABU3KSS0</accession>
<dbReference type="InterPro" id="IPR004089">
    <property type="entry name" value="MCPsignal_dom"/>
</dbReference>
<dbReference type="Gene3D" id="1.10.287.950">
    <property type="entry name" value="Methyl-accepting chemotaxis protein"/>
    <property type="match status" value="1"/>
</dbReference>
<dbReference type="PRINTS" id="PR00260">
    <property type="entry name" value="CHEMTRNSDUCR"/>
</dbReference>
<dbReference type="Pfam" id="PF00672">
    <property type="entry name" value="HAMP"/>
    <property type="match status" value="1"/>
</dbReference>